<dbReference type="EMBL" id="JABFDB010000001">
    <property type="protein sequence ID" value="NYZ18221.1"/>
    <property type="molecule type" value="Genomic_DNA"/>
</dbReference>
<keyword evidence="1" id="KW-1133">Transmembrane helix</keyword>
<name>A0ABX2T1N8_9PROT</name>
<proteinExistence type="predicted"/>
<accession>A0ABX2T1N8</accession>
<keyword evidence="3" id="KW-1185">Reference proteome</keyword>
<comment type="caution">
    <text evidence="2">The sequence shown here is derived from an EMBL/GenBank/DDBJ whole genome shotgun (WGS) entry which is preliminary data.</text>
</comment>
<reference evidence="2 3" key="1">
    <citation type="submission" date="2020-05" db="EMBL/GenBank/DDBJ databases">
        <title>Azospirillum oleiclasticum sp. nov, a nitrogen-fixing and heavy crude oil-emulsifying bacterium isolated from the crude oil of Yumen Oilfield.</title>
        <authorList>
            <person name="Wu D."/>
            <person name="Cai M."/>
            <person name="Zhang X."/>
        </authorList>
    </citation>
    <scope>NUCLEOTIDE SEQUENCE [LARGE SCALE GENOMIC DNA]</scope>
    <source>
        <strain evidence="2 3">ROY-1-1-2</strain>
    </source>
</reference>
<evidence type="ECO:0000313" key="3">
    <source>
        <dbReference type="Proteomes" id="UP000584642"/>
    </source>
</evidence>
<dbReference type="RefSeq" id="WP_180279984.1">
    <property type="nucleotide sequence ID" value="NZ_JABFDB010000001.1"/>
</dbReference>
<feature type="transmembrane region" description="Helical" evidence="1">
    <location>
        <begin position="55"/>
        <end position="73"/>
    </location>
</feature>
<keyword evidence="1" id="KW-0812">Transmembrane</keyword>
<feature type="transmembrane region" description="Helical" evidence="1">
    <location>
        <begin position="32"/>
        <end position="49"/>
    </location>
</feature>
<evidence type="ECO:0008006" key="4">
    <source>
        <dbReference type="Google" id="ProtNLM"/>
    </source>
</evidence>
<protein>
    <recommendedName>
        <fullName evidence="4">DUF983 domain-containing protein</fullName>
    </recommendedName>
</protein>
<sequence length="93" mass="10374">MHRIEGVSDAGEEICRCPQCSFDYAETMNTKGVAAIVYGMVALLMSYVMKPIDEIASFALLLTAIFAFFYFGMSQIEVRQRRGTGEARPAHRS</sequence>
<keyword evidence="1" id="KW-0472">Membrane</keyword>
<dbReference type="Proteomes" id="UP000584642">
    <property type="component" value="Unassembled WGS sequence"/>
</dbReference>
<evidence type="ECO:0000256" key="1">
    <source>
        <dbReference type="SAM" id="Phobius"/>
    </source>
</evidence>
<gene>
    <name evidence="2" type="ORF">HND93_00740</name>
</gene>
<organism evidence="2 3">
    <name type="scientific">Azospirillum oleiclasticum</name>
    <dbReference type="NCBI Taxonomy" id="2735135"/>
    <lineage>
        <taxon>Bacteria</taxon>
        <taxon>Pseudomonadati</taxon>
        <taxon>Pseudomonadota</taxon>
        <taxon>Alphaproteobacteria</taxon>
        <taxon>Rhodospirillales</taxon>
        <taxon>Azospirillaceae</taxon>
        <taxon>Azospirillum</taxon>
    </lineage>
</organism>
<evidence type="ECO:0000313" key="2">
    <source>
        <dbReference type="EMBL" id="NYZ18221.1"/>
    </source>
</evidence>